<evidence type="ECO:0000259" key="1">
    <source>
        <dbReference type="Pfam" id="PF00085"/>
    </source>
</evidence>
<feature type="domain" description="Thioredoxin" evidence="1">
    <location>
        <begin position="6"/>
        <end position="49"/>
    </location>
</feature>
<gene>
    <name evidence="2" type="ORF">GPDM_02395</name>
</gene>
<name>E7RDF1_9BACL</name>
<sequence>MFENILSEDQYKNVISQEQPVLVKFYAEWCPDCKRMDMFIGEVLSEFQKYLFVFNR</sequence>
<dbReference type="eggNOG" id="COG0526">
    <property type="taxonomic scope" value="Bacteria"/>
</dbReference>
<proteinExistence type="predicted"/>
<evidence type="ECO:0000313" key="2">
    <source>
        <dbReference type="EMBL" id="EGA90955.1"/>
    </source>
</evidence>
<accession>E7RDF1</accession>
<dbReference type="AlphaFoldDB" id="E7RDF1"/>
<comment type="caution">
    <text evidence="2">The sequence shown here is derived from an EMBL/GenBank/DDBJ whole genome shotgun (WGS) entry which is preliminary data.</text>
</comment>
<dbReference type="Proteomes" id="UP000003052">
    <property type="component" value="Unassembled WGS sequence"/>
</dbReference>
<reference evidence="2 3" key="1">
    <citation type="journal article" date="2011" name="J. Bacteriol.">
        <title>The Draft Genome of Planococcus donghaensis MPA1U2 Reveals Nonsporulation Pathways Controlled by a Conserved Spo0A Regulon.</title>
        <authorList>
            <person name="Pearson M.D."/>
            <person name="Noller H.F."/>
        </authorList>
    </citation>
    <scope>NUCLEOTIDE SEQUENCE [LARGE SCALE GENOMIC DNA]</scope>
    <source>
        <strain evidence="2 3">MPA1U2</strain>
    </source>
</reference>
<dbReference type="InterPro" id="IPR036249">
    <property type="entry name" value="Thioredoxin-like_sf"/>
</dbReference>
<organism evidence="2 3">
    <name type="scientific">Planococcus donghaensis MPA1U2</name>
    <dbReference type="NCBI Taxonomy" id="933115"/>
    <lineage>
        <taxon>Bacteria</taxon>
        <taxon>Bacillati</taxon>
        <taxon>Bacillota</taxon>
        <taxon>Bacilli</taxon>
        <taxon>Bacillales</taxon>
        <taxon>Caryophanaceae</taxon>
        <taxon>Planococcus</taxon>
    </lineage>
</organism>
<dbReference type="EMBL" id="AEPB01000008">
    <property type="protein sequence ID" value="EGA90955.1"/>
    <property type="molecule type" value="Genomic_DNA"/>
</dbReference>
<dbReference type="Pfam" id="PF00085">
    <property type="entry name" value="Thioredoxin"/>
    <property type="match status" value="1"/>
</dbReference>
<evidence type="ECO:0000313" key="3">
    <source>
        <dbReference type="Proteomes" id="UP000003052"/>
    </source>
</evidence>
<dbReference type="CDD" id="cd02947">
    <property type="entry name" value="TRX_family"/>
    <property type="match status" value="1"/>
</dbReference>
<dbReference type="InterPro" id="IPR013766">
    <property type="entry name" value="Thioredoxin_domain"/>
</dbReference>
<dbReference type="Gene3D" id="3.40.30.10">
    <property type="entry name" value="Glutaredoxin"/>
    <property type="match status" value="1"/>
</dbReference>
<protein>
    <submittedName>
        <fullName evidence="2">Thioredoxin</fullName>
    </submittedName>
</protein>
<dbReference type="SUPFAM" id="SSF52833">
    <property type="entry name" value="Thioredoxin-like"/>
    <property type="match status" value="1"/>
</dbReference>